<keyword evidence="1" id="KW-0479">Metal-binding</keyword>
<evidence type="ECO:0000256" key="1">
    <source>
        <dbReference type="PROSITE-ProRule" id="PRU00047"/>
    </source>
</evidence>
<dbReference type="SUPFAM" id="SSF57756">
    <property type="entry name" value="Retrovirus zinc finger-like domains"/>
    <property type="match status" value="1"/>
</dbReference>
<comment type="caution">
    <text evidence="4">The sequence shown here is derived from an EMBL/GenBank/DDBJ whole genome shotgun (WGS) entry which is preliminary data.</text>
</comment>
<protein>
    <submittedName>
        <fullName evidence="4">Reverse transcriptase domain-containing protein</fullName>
    </submittedName>
</protein>
<feature type="region of interest" description="Disordered" evidence="2">
    <location>
        <begin position="138"/>
        <end position="161"/>
    </location>
</feature>
<evidence type="ECO:0000256" key="2">
    <source>
        <dbReference type="SAM" id="MobiDB-lite"/>
    </source>
</evidence>
<dbReference type="Gene3D" id="4.10.60.10">
    <property type="entry name" value="Zinc finger, CCHC-type"/>
    <property type="match status" value="1"/>
</dbReference>
<dbReference type="GO" id="GO:0003676">
    <property type="term" value="F:nucleic acid binding"/>
    <property type="evidence" value="ECO:0007669"/>
    <property type="project" value="InterPro"/>
</dbReference>
<dbReference type="InterPro" id="IPR036875">
    <property type="entry name" value="Znf_CCHC_sf"/>
</dbReference>
<organism evidence="4">
    <name type="scientific">Tanacetum cinerariifolium</name>
    <name type="common">Dalmatian daisy</name>
    <name type="synonym">Chrysanthemum cinerariifolium</name>
    <dbReference type="NCBI Taxonomy" id="118510"/>
    <lineage>
        <taxon>Eukaryota</taxon>
        <taxon>Viridiplantae</taxon>
        <taxon>Streptophyta</taxon>
        <taxon>Embryophyta</taxon>
        <taxon>Tracheophyta</taxon>
        <taxon>Spermatophyta</taxon>
        <taxon>Magnoliopsida</taxon>
        <taxon>eudicotyledons</taxon>
        <taxon>Gunneridae</taxon>
        <taxon>Pentapetalae</taxon>
        <taxon>asterids</taxon>
        <taxon>campanulids</taxon>
        <taxon>Asterales</taxon>
        <taxon>Asteraceae</taxon>
        <taxon>Asteroideae</taxon>
        <taxon>Anthemideae</taxon>
        <taxon>Anthemidinae</taxon>
        <taxon>Tanacetum</taxon>
    </lineage>
</organism>
<reference evidence="4" key="1">
    <citation type="journal article" date="2019" name="Sci. Rep.">
        <title>Draft genome of Tanacetum cinerariifolium, the natural source of mosquito coil.</title>
        <authorList>
            <person name="Yamashiro T."/>
            <person name="Shiraishi A."/>
            <person name="Satake H."/>
            <person name="Nakayama K."/>
        </authorList>
    </citation>
    <scope>NUCLEOTIDE SEQUENCE</scope>
</reference>
<accession>A0A6L2MY79</accession>
<proteinExistence type="predicted"/>
<gene>
    <name evidence="4" type="ORF">Tci_049192</name>
</gene>
<keyword evidence="4" id="KW-0695">RNA-directed DNA polymerase</keyword>
<keyword evidence="1" id="KW-0863">Zinc-finger</keyword>
<sequence>MPLSHTTTSSSIILVLTSPSPSLVPLFPPLPLSPALAVPPLVVLLPRKRCRRSSLPHLETSAEAIIREVVILKAMTMAAPVKRPRIESNEQAIDTMRARAMWAEIIAQRVTNAIEAIVIYETKIYVARNSIVHAVHQGAKVSRNANEKRKREGDYRNNLEEQDKRQNVVRAYTIGPGERKEYVGSFPFCNKCRLHHIGPYTVKCGNCGRVGHMTRDCGTHVPATTQRPPIANQKPAVTYFECGAQGHFKSKCPKLKNQNHGEQNG</sequence>
<evidence type="ECO:0000259" key="3">
    <source>
        <dbReference type="PROSITE" id="PS50158"/>
    </source>
</evidence>
<dbReference type="PROSITE" id="PS50158">
    <property type="entry name" value="ZF_CCHC"/>
    <property type="match status" value="1"/>
</dbReference>
<dbReference type="InterPro" id="IPR001878">
    <property type="entry name" value="Znf_CCHC"/>
</dbReference>
<dbReference type="EMBL" id="BKCJ010007428">
    <property type="protein sequence ID" value="GEU77214.1"/>
    <property type="molecule type" value="Genomic_DNA"/>
</dbReference>
<dbReference type="AlphaFoldDB" id="A0A6L2MY79"/>
<dbReference type="GO" id="GO:0008270">
    <property type="term" value="F:zinc ion binding"/>
    <property type="evidence" value="ECO:0007669"/>
    <property type="project" value="UniProtKB-KW"/>
</dbReference>
<feature type="compositionally biased region" description="Basic and acidic residues" evidence="2">
    <location>
        <begin position="145"/>
        <end position="161"/>
    </location>
</feature>
<feature type="domain" description="CCHC-type" evidence="3">
    <location>
        <begin position="203"/>
        <end position="217"/>
    </location>
</feature>
<evidence type="ECO:0000313" key="4">
    <source>
        <dbReference type="EMBL" id="GEU77214.1"/>
    </source>
</evidence>
<name>A0A6L2MY79_TANCI</name>
<keyword evidence="1" id="KW-0862">Zinc</keyword>
<dbReference type="SMART" id="SM00343">
    <property type="entry name" value="ZnF_C2HC"/>
    <property type="match status" value="2"/>
</dbReference>
<keyword evidence="4" id="KW-0808">Transferase</keyword>
<keyword evidence="4" id="KW-0548">Nucleotidyltransferase</keyword>
<dbReference type="GO" id="GO:0003964">
    <property type="term" value="F:RNA-directed DNA polymerase activity"/>
    <property type="evidence" value="ECO:0007669"/>
    <property type="project" value="UniProtKB-KW"/>
</dbReference>